<dbReference type="Proteomes" id="UP001459277">
    <property type="component" value="Unassembled WGS sequence"/>
</dbReference>
<proteinExistence type="predicted"/>
<dbReference type="Gene3D" id="3.30.420.10">
    <property type="entry name" value="Ribonuclease H-like superfamily/Ribonuclease H"/>
    <property type="match status" value="1"/>
</dbReference>
<evidence type="ECO:0000313" key="3">
    <source>
        <dbReference type="Proteomes" id="UP001459277"/>
    </source>
</evidence>
<dbReference type="EMBL" id="JAZDWU010000002">
    <property type="protein sequence ID" value="KAL0010861.1"/>
    <property type="molecule type" value="Genomic_DNA"/>
</dbReference>
<name>A0AAW2DPB9_9ROSI</name>
<gene>
    <name evidence="2" type="ORF">SO802_005969</name>
</gene>
<evidence type="ECO:0000313" key="2">
    <source>
        <dbReference type="EMBL" id="KAL0010861.1"/>
    </source>
</evidence>
<evidence type="ECO:0000259" key="1">
    <source>
        <dbReference type="Pfam" id="PF13456"/>
    </source>
</evidence>
<dbReference type="InterPro" id="IPR036397">
    <property type="entry name" value="RNaseH_sf"/>
</dbReference>
<protein>
    <recommendedName>
        <fullName evidence="1">RNase H type-1 domain-containing protein</fullName>
    </recommendedName>
</protein>
<feature type="domain" description="RNase H type-1" evidence="1">
    <location>
        <begin position="39"/>
        <end position="120"/>
    </location>
</feature>
<dbReference type="GO" id="GO:0004523">
    <property type="term" value="F:RNA-DNA hybrid ribonuclease activity"/>
    <property type="evidence" value="ECO:0007669"/>
    <property type="project" value="InterPro"/>
</dbReference>
<dbReference type="GO" id="GO:0003676">
    <property type="term" value="F:nucleic acid binding"/>
    <property type="evidence" value="ECO:0007669"/>
    <property type="project" value="InterPro"/>
</dbReference>
<dbReference type="Pfam" id="PF13456">
    <property type="entry name" value="RVT_3"/>
    <property type="match status" value="1"/>
</dbReference>
<dbReference type="PANTHER" id="PTHR47723:SF19">
    <property type="entry name" value="POLYNUCLEOTIDYL TRANSFERASE, RIBONUCLEASE H-LIKE SUPERFAMILY PROTEIN"/>
    <property type="match status" value="1"/>
</dbReference>
<accession>A0AAW2DPB9</accession>
<comment type="caution">
    <text evidence="2">The sequence shown here is derived from an EMBL/GenBank/DDBJ whole genome shotgun (WGS) entry which is preliminary data.</text>
</comment>
<reference evidence="2 3" key="1">
    <citation type="submission" date="2024-01" db="EMBL/GenBank/DDBJ databases">
        <title>A telomere-to-telomere, gap-free genome of sweet tea (Lithocarpus litseifolius).</title>
        <authorList>
            <person name="Zhou J."/>
        </authorList>
    </citation>
    <scope>NUCLEOTIDE SEQUENCE [LARGE SCALE GENOMIC DNA]</scope>
    <source>
        <strain evidence="2">Zhou-2022a</strain>
        <tissue evidence="2">Leaf</tissue>
    </source>
</reference>
<keyword evidence="3" id="KW-1185">Reference proteome</keyword>
<dbReference type="InterPro" id="IPR053151">
    <property type="entry name" value="RNase_H-like"/>
</dbReference>
<dbReference type="PANTHER" id="PTHR47723">
    <property type="entry name" value="OS05G0353850 PROTEIN"/>
    <property type="match status" value="1"/>
</dbReference>
<organism evidence="2 3">
    <name type="scientific">Lithocarpus litseifolius</name>
    <dbReference type="NCBI Taxonomy" id="425828"/>
    <lineage>
        <taxon>Eukaryota</taxon>
        <taxon>Viridiplantae</taxon>
        <taxon>Streptophyta</taxon>
        <taxon>Embryophyta</taxon>
        <taxon>Tracheophyta</taxon>
        <taxon>Spermatophyta</taxon>
        <taxon>Magnoliopsida</taxon>
        <taxon>eudicotyledons</taxon>
        <taxon>Gunneridae</taxon>
        <taxon>Pentapetalae</taxon>
        <taxon>rosids</taxon>
        <taxon>fabids</taxon>
        <taxon>Fagales</taxon>
        <taxon>Fagaceae</taxon>
        <taxon>Lithocarpus</taxon>
    </lineage>
</organism>
<sequence length="143" mass="15610">MEFTILGRIQECECLSELSSMVQVVGWSPPLLTRYKIDMDGAVCKTQKSVGVGVLIRDEHGQVVEALSKKINGHLGTLEVVAKEVEAGLHFARDIGINDLIIEGDSLVVYNALCGHSSPSSFMASVILGFGAMVIEIWHLERR</sequence>
<dbReference type="AlphaFoldDB" id="A0AAW2DPB9"/>
<dbReference type="InterPro" id="IPR002156">
    <property type="entry name" value="RNaseH_domain"/>
</dbReference>